<dbReference type="RefSeq" id="WP_423682918.1">
    <property type="nucleotide sequence ID" value="NZ_JBMXBZ010000028.1"/>
</dbReference>
<dbReference type="EMBL" id="PDJK01000002">
    <property type="protein sequence ID" value="PFG51053.1"/>
    <property type="molecule type" value="Genomic_DNA"/>
</dbReference>
<sequence>MKLKQPNRRLSPNQLTLWTRAELGTTWGPHVVRDHERAAGHRTSDDLVQLALTCGNRYSNVLGVKGSQVQILSARPDEDGR</sequence>
<protein>
    <submittedName>
        <fullName evidence="1">Uncharacterized protein</fullName>
    </submittedName>
</protein>
<dbReference type="Proteomes" id="UP000243542">
    <property type="component" value="Unassembled WGS sequence"/>
</dbReference>
<keyword evidence="2" id="KW-1185">Reference proteome</keyword>
<organism evidence="1 2">
    <name type="scientific">Amycolatopsis sulphurea</name>
    <dbReference type="NCBI Taxonomy" id="76022"/>
    <lineage>
        <taxon>Bacteria</taxon>
        <taxon>Bacillati</taxon>
        <taxon>Actinomycetota</taxon>
        <taxon>Actinomycetes</taxon>
        <taxon>Pseudonocardiales</taxon>
        <taxon>Pseudonocardiaceae</taxon>
        <taxon>Amycolatopsis</taxon>
    </lineage>
</organism>
<evidence type="ECO:0000313" key="1">
    <source>
        <dbReference type="EMBL" id="PFG51053.1"/>
    </source>
</evidence>
<gene>
    <name evidence="1" type="ORF">ATK36_6326</name>
</gene>
<name>A0A2A9FJE0_9PSEU</name>
<proteinExistence type="predicted"/>
<dbReference type="AlphaFoldDB" id="A0A2A9FJE0"/>
<reference evidence="1 2" key="1">
    <citation type="submission" date="2017-10" db="EMBL/GenBank/DDBJ databases">
        <title>Sequencing the genomes of 1000 actinobacteria strains.</title>
        <authorList>
            <person name="Klenk H.-P."/>
        </authorList>
    </citation>
    <scope>NUCLEOTIDE SEQUENCE [LARGE SCALE GENOMIC DNA]</scope>
    <source>
        <strain evidence="1 2">DSM 46092</strain>
    </source>
</reference>
<evidence type="ECO:0000313" key="2">
    <source>
        <dbReference type="Proteomes" id="UP000243542"/>
    </source>
</evidence>
<comment type="caution">
    <text evidence="1">The sequence shown here is derived from an EMBL/GenBank/DDBJ whole genome shotgun (WGS) entry which is preliminary data.</text>
</comment>
<accession>A0A2A9FJE0</accession>